<proteinExistence type="inferred from homology"/>
<evidence type="ECO:0000259" key="5">
    <source>
        <dbReference type="Pfam" id="PF00501"/>
    </source>
</evidence>
<feature type="domain" description="AMP-dependent synthetase/ligase" evidence="5">
    <location>
        <begin position="13"/>
        <end position="385"/>
    </location>
</feature>
<keyword evidence="3" id="KW-0276">Fatty acid metabolism</keyword>
<feature type="domain" description="AMP-binding enzyme C-terminal" evidence="6">
    <location>
        <begin position="435"/>
        <end position="510"/>
    </location>
</feature>
<dbReference type="Pfam" id="PF13193">
    <property type="entry name" value="AMP-binding_C"/>
    <property type="match status" value="1"/>
</dbReference>
<dbReference type="PROSITE" id="PS00455">
    <property type="entry name" value="AMP_BINDING"/>
    <property type="match status" value="1"/>
</dbReference>
<protein>
    <submittedName>
        <fullName evidence="7">O-succinylbenzoate--CoA ligase</fullName>
    </submittedName>
</protein>
<dbReference type="Proteomes" id="UP000242972">
    <property type="component" value="Unassembled WGS sequence"/>
</dbReference>
<sequence length="529" mass="59611">MLTPLTPIDFKRRARKLYPGKTAIIDGLSSWTYEEFDRRTWQLTNGLQNLGFGSGDHIAVMLPNIHEMIECFYGIGQMGAIMVPLNVRLAEDEVHYILEHSDASALIVDSEYSHMIHRIRPRLTQIRTIIQVASGFSSELQALDYEELLQRSSDAAFEPAIDENQPITINYTSGTTSRPKGVILTHRNNYINAADFLFHLKVTHEDVYLHTLPMFHANGWGGVWALTAVGATQVCLRKMEPVTTLNLFVEHKVTLACGAPTVLNMLINAPGAEQVKMDWHPRMATAGSPPPAAVIDRVQQLFGMEVIHVYGLTEVSPFITYCEWRNEFSLLPSDQQARIKARQGVEMLFNGETKVVKQDGSDVEWNGTDIGEIVTRGNVVMEGYYKQPEETAKAIRNGWFYSGDLAVVHPDGYIEIVDRSKDVIISGGENVSSVEVEGMLYQHPDILEVGVVAIPDQKWGEVPKAFVVLKPGKVLDESALREWCRERMTHFKVPKAFEFVDALPRTATGKLQKYVLRDKEWKDRPKFVN</sequence>
<evidence type="ECO:0000313" key="8">
    <source>
        <dbReference type="Proteomes" id="UP000242972"/>
    </source>
</evidence>
<accession>A0A2T2XK32</accession>
<dbReference type="FunFam" id="3.30.300.30:FF:000008">
    <property type="entry name" value="2,3-dihydroxybenzoate-AMP ligase"/>
    <property type="match status" value="1"/>
</dbReference>
<keyword evidence="2 7" id="KW-0436">Ligase</keyword>
<dbReference type="InterPro" id="IPR000873">
    <property type="entry name" value="AMP-dep_synth/lig_dom"/>
</dbReference>
<dbReference type="Gene3D" id="3.30.300.30">
    <property type="match status" value="1"/>
</dbReference>
<dbReference type="NCBIfam" id="NF004837">
    <property type="entry name" value="PRK06187.1"/>
    <property type="match status" value="1"/>
</dbReference>
<name>A0A2T2XK32_9FIRM</name>
<dbReference type="SUPFAM" id="SSF56801">
    <property type="entry name" value="Acetyl-CoA synthetase-like"/>
    <property type="match status" value="1"/>
</dbReference>
<dbReference type="InterPro" id="IPR025110">
    <property type="entry name" value="AMP-bd_C"/>
</dbReference>
<comment type="similarity">
    <text evidence="1">Belongs to the ATP-dependent AMP-binding enzyme family.</text>
</comment>
<dbReference type="InterPro" id="IPR042099">
    <property type="entry name" value="ANL_N_sf"/>
</dbReference>
<evidence type="ECO:0000256" key="1">
    <source>
        <dbReference type="ARBA" id="ARBA00006432"/>
    </source>
</evidence>
<organism evidence="7 8">
    <name type="scientific">Sulfobacillus benefaciens</name>
    <dbReference type="NCBI Taxonomy" id="453960"/>
    <lineage>
        <taxon>Bacteria</taxon>
        <taxon>Bacillati</taxon>
        <taxon>Bacillota</taxon>
        <taxon>Clostridia</taxon>
        <taxon>Eubacteriales</taxon>
        <taxon>Clostridiales Family XVII. Incertae Sedis</taxon>
        <taxon>Sulfobacillus</taxon>
    </lineage>
</organism>
<dbReference type="InterPro" id="IPR045851">
    <property type="entry name" value="AMP-bd_C_sf"/>
</dbReference>
<dbReference type="Gene3D" id="3.40.50.12780">
    <property type="entry name" value="N-terminal domain of ligase-like"/>
    <property type="match status" value="1"/>
</dbReference>
<keyword evidence="4" id="KW-0443">Lipid metabolism</keyword>
<evidence type="ECO:0000313" key="7">
    <source>
        <dbReference type="EMBL" id="PSR34843.1"/>
    </source>
</evidence>
<dbReference type="Pfam" id="PF00501">
    <property type="entry name" value="AMP-binding"/>
    <property type="match status" value="1"/>
</dbReference>
<dbReference type="InterPro" id="IPR020845">
    <property type="entry name" value="AMP-binding_CS"/>
</dbReference>
<comment type="caution">
    <text evidence="7">The sequence shown here is derived from an EMBL/GenBank/DDBJ whole genome shotgun (WGS) entry which is preliminary data.</text>
</comment>
<evidence type="ECO:0000256" key="2">
    <source>
        <dbReference type="ARBA" id="ARBA00022598"/>
    </source>
</evidence>
<dbReference type="EMBL" id="PXYW01000006">
    <property type="protein sequence ID" value="PSR34843.1"/>
    <property type="molecule type" value="Genomic_DNA"/>
</dbReference>
<reference evidence="7 8" key="1">
    <citation type="journal article" date="2014" name="BMC Genomics">
        <title>Comparison of environmental and isolate Sulfobacillus genomes reveals diverse carbon, sulfur, nitrogen, and hydrogen metabolisms.</title>
        <authorList>
            <person name="Justice N.B."/>
            <person name="Norman A."/>
            <person name="Brown C.T."/>
            <person name="Singh A."/>
            <person name="Thomas B.C."/>
            <person name="Banfield J.F."/>
        </authorList>
    </citation>
    <scope>NUCLEOTIDE SEQUENCE [LARGE SCALE GENOMIC DNA]</scope>
    <source>
        <strain evidence="7">AMDSBA4</strain>
    </source>
</reference>
<dbReference type="PANTHER" id="PTHR43859">
    <property type="entry name" value="ACYL-ACTIVATING ENZYME"/>
    <property type="match status" value="1"/>
</dbReference>
<evidence type="ECO:0000256" key="3">
    <source>
        <dbReference type="ARBA" id="ARBA00022832"/>
    </source>
</evidence>
<evidence type="ECO:0000259" key="6">
    <source>
        <dbReference type="Pfam" id="PF13193"/>
    </source>
</evidence>
<evidence type="ECO:0000256" key="4">
    <source>
        <dbReference type="ARBA" id="ARBA00023098"/>
    </source>
</evidence>
<dbReference type="GO" id="GO:0016874">
    <property type="term" value="F:ligase activity"/>
    <property type="evidence" value="ECO:0007669"/>
    <property type="project" value="UniProtKB-KW"/>
</dbReference>
<dbReference type="PANTHER" id="PTHR43859:SF4">
    <property type="entry name" value="BUTANOATE--COA LIGASE AAE1-RELATED"/>
    <property type="match status" value="1"/>
</dbReference>
<dbReference type="AlphaFoldDB" id="A0A2T2XK32"/>
<gene>
    <name evidence="7" type="ORF">C7B46_03820</name>
</gene>
<dbReference type="GO" id="GO:0006631">
    <property type="term" value="P:fatty acid metabolic process"/>
    <property type="evidence" value="ECO:0007669"/>
    <property type="project" value="UniProtKB-KW"/>
</dbReference>